<accession>A0A0N4VTG0</accession>
<dbReference type="OMA" id="FHRFEEY"/>
<dbReference type="EMBL" id="UZAF01000441">
    <property type="protein sequence ID" value="VDO05776.1"/>
    <property type="molecule type" value="Genomic_DNA"/>
</dbReference>
<keyword evidence="3" id="KW-1185">Reference proteome</keyword>
<organism evidence="4">
    <name type="scientific">Haemonchus placei</name>
    <name type="common">Barber's pole worm</name>
    <dbReference type="NCBI Taxonomy" id="6290"/>
    <lineage>
        <taxon>Eukaryota</taxon>
        <taxon>Metazoa</taxon>
        <taxon>Ecdysozoa</taxon>
        <taxon>Nematoda</taxon>
        <taxon>Chromadorea</taxon>
        <taxon>Rhabditida</taxon>
        <taxon>Rhabditina</taxon>
        <taxon>Rhabditomorpha</taxon>
        <taxon>Strongyloidea</taxon>
        <taxon>Trichostrongylidae</taxon>
        <taxon>Haemonchus</taxon>
    </lineage>
</organism>
<feature type="compositionally biased region" description="Polar residues" evidence="1">
    <location>
        <begin position="197"/>
        <end position="206"/>
    </location>
</feature>
<gene>
    <name evidence="2" type="ORF">HPLM_LOCUS578</name>
</gene>
<feature type="region of interest" description="Disordered" evidence="1">
    <location>
        <begin position="197"/>
        <end position="234"/>
    </location>
</feature>
<dbReference type="OrthoDB" id="5861204at2759"/>
<proteinExistence type="predicted"/>
<feature type="compositionally biased region" description="Basic and acidic residues" evidence="1">
    <location>
        <begin position="208"/>
        <end position="228"/>
    </location>
</feature>
<evidence type="ECO:0000256" key="1">
    <source>
        <dbReference type="SAM" id="MobiDB-lite"/>
    </source>
</evidence>
<sequence>MSSFHRFEEYNKRKYDYNNLLRALPKLPEPDALLDKIVDGCRDVMYKCAVLDQLHDEIPFFFRTNEPWGGVGARRAPCRAKSRKLRTPLPPTPPNPQDLYASPPILVATRRISQAAWDSMIAQPQVYYDAEGKKHKLTTDQDSMEPIIDDQLKAINELYMTIRNMRATALNEERAMRDTTQETMAKTISAIQSSLEEMSSQLTHGQAHSRECEKQRRSQDVDMAHGSDMEVEEPELSADEVKALEYTRRTLLAKIHVLGIRIHSLEQEKPCQIREYISGVDKKEETTMRCTFCGHRGKHYSDSCPRIRDSARRKTLLKRQHRCEICLEVGCMADSRCSKYWNRCFHCNRMGHHSAICDWPEKAEKIEDEIRETLGELRKAKKVSVICRRLGIREDL</sequence>
<reference evidence="2 3" key="2">
    <citation type="submission" date="2018-11" db="EMBL/GenBank/DDBJ databases">
        <authorList>
            <consortium name="Pathogen Informatics"/>
        </authorList>
    </citation>
    <scope>NUCLEOTIDE SEQUENCE [LARGE SCALE GENOMIC DNA]</scope>
    <source>
        <strain evidence="2 3">MHpl1</strain>
    </source>
</reference>
<feature type="region of interest" description="Disordered" evidence="1">
    <location>
        <begin position="79"/>
        <end position="101"/>
    </location>
</feature>
<protein>
    <submittedName>
        <fullName evidence="4">CCHC-type domain-containing protein</fullName>
    </submittedName>
</protein>
<dbReference type="AlphaFoldDB" id="A0A0N4VTG0"/>
<dbReference type="Proteomes" id="UP000268014">
    <property type="component" value="Unassembled WGS sequence"/>
</dbReference>
<name>A0A0N4VTG0_HAEPC</name>
<evidence type="ECO:0000313" key="2">
    <source>
        <dbReference type="EMBL" id="VDO05776.1"/>
    </source>
</evidence>
<dbReference type="WBParaSite" id="HPLM_0000057701-mRNA-1">
    <property type="protein sequence ID" value="HPLM_0000057701-mRNA-1"/>
    <property type="gene ID" value="HPLM_0000057701"/>
</dbReference>
<evidence type="ECO:0000313" key="4">
    <source>
        <dbReference type="WBParaSite" id="HPLM_0000057701-mRNA-1"/>
    </source>
</evidence>
<reference evidence="4" key="1">
    <citation type="submission" date="2017-02" db="UniProtKB">
        <authorList>
            <consortium name="WormBaseParasite"/>
        </authorList>
    </citation>
    <scope>IDENTIFICATION</scope>
</reference>
<evidence type="ECO:0000313" key="3">
    <source>
        <dbReference type="Proteomes" id="UP000268014"/>
    </source>
</evidence>